<reference evidence="2" key="1">
    <citation type="submission" date="2022-02" db="EMBL/GenBank/DDBJ databases">
        <title>Atlantic sturgeon de novo genome assembly.</title>
        <authorList>
            <person name="Stock M."/>
            <person name="Klopp C."/>
            <person name="Guiguen Y."/>
            <person name="Cabau C."/>
            <person name="Parinello H."/>
            <person name="Santidrian Yebra-Pimentel E."/>
            <person name="Kuhl H."/>
            <person name="Dirks R.P."/>
            <person name="Guessner J."/>
            <person name="Wuertz S."/>
            <person name="Du K."/>
            <person name="Schartl M."/>
        </authorList>
    </citation>
    <scope>NUCLEOTIDE SEQUENCE</scope>
    <source>
        <strain evidence="2">STURGEONOMICS-FGT-2020</strain>
        <tissue evidence="2">Whole blood</tissue>
    </source>
</reference>
<gene>
    <name evidence="2" type="primary">LKAAEAR1</name>
    <name evidence="2" type="ORF">AOXY_G26243</name>
</gene>
<dbReference type="Proteomes" id="UP001230051">
    <property type="component" value="Unassembled WGS sequence"/>
</dbReference>
<dbReference type="AlphaFoldDB" id="A0AAD8CR53"/>
<sequence length="212" mass="24374">MYARAIQSNSATVQLCAAEHDVNPYPQLDCYHSDLSQCNEMATKGPPATEEKFVPRNKKNVTPAEMKKMAPQQKARYRAYEDPSKDVLNLVMNTQQRLRQHATKEHQDLYMKTADPKADVALEKQEKLIGQLKAAEARNRIRIMRLRYQSMRAQEINHLIACQSTAQKSVRLELLLPPRLDTENPGDSLDKMERSRVEEILEDERGLTVIRT</sequence>
<evidence type="ECO:0000256" key="1">
    <source>
        <dbReference type="SAM" id="Coils"/>
    </source>
</evidence>
<feature type="coiled-coil region" evidence="1">
    <location>
        <begin position="118"/>
        <end position="154"/>
    </location>
</feature>
<comment type="caution">
    <text evidence="2">The sequence shown here is derived from an EMBL/GenBank/DDBJ whole genome shotgun (WGS) entry which is preliminary data.</text>
</comment>
<organism evidence="2 3">
    <name type="scientific">Acipenser oxyrinchus oxyrinchus</name>
    <dbReference type="NCBI Taxonomy" id="40147"/>
    <lineage>
        <taxon>Eukaryota</taxon>
        <taxon>Metazoa</taxon>
        <taxon>Chordata</taxon>
        <taxon>Craniata</taxon>
        <taxon>Vertebrata</taxon>
        <taxon>Euteleostomi</taxon>
        <taxon>Actinopterygii</taxon>
        <taxon>Chondrostei</taxon>
        <taxon>Acipenseriformes</taxon>
        <taxon>Acipenseridae</taxon>
        <taxon>Acipenser</taxon>
    </lineage>
</organism>
<evidence type="ECO:0000313" key="3">
    <source>
        <dbReference type="Proteomes" id="UP001230051"/>
    </source>
</evidence>
<keyword evidence="1" id="KW-0175">Coiled coil</keyword>
<accession>A0AAD8CR53</accession>
<proteinExistence type="predicted"/>
<evidence type="ECO:0000313" key="2">
    <source>
        <dbReference type="EMBL" id="KAK1156128.1"/>
    </source>
</evidence>
<name>A0AAD8CR53_ACIOX</name>
<dbReference type="PANTHER" id="PTHR35665:SF1">
    <property type="entry name" value="PROTEIN LKAAEAR1"/>
    <property type="match status" value="1"/>
</dbReference>
<keyword evidence="3" id="KW-1185">Reference proteome</keyword>
<protein>
    <submittedName>
        <fullName evidence="2">Protein LKAAEAR1-like isoform X1</fullName>
    </submittedName>
</protein>
<dbReference type="PANTHER" id="PTHR35665">
    <property type="entry name" value="PROTEIN LKAAEAR1"/>
    <property type="match status" value="1"/>
</dbReference>
<dbReference type="EMBL" id="JAGXEW010000028">
    <property type="protein sequence ID" value="KAK1156128.1"/>
    <property type="molecule type" value="Genomic_DNA"/>
</dbReference>
<dbReference type="InterPro" id="IPR029152">
    <property type="entry name" value="LKAAEAR1"/>
</dbReference>
<dbReference type="Pfam" id="PF15478">
    <property type="entry name" value="LKAAEAR"/>
    <property type="match status" value="1"/>
</dbReference>